<dbReference type="SUPFAM" id="SSF55729">
    <property type="entry name" value="Acyl-CoA N-acyltransferases (Nat)"/>
    <property type="match status" value="1"/>
</dbReference>
<dbReference type="Gene3D" id="3.40.630.30">
    <property type="match status" value="1"/>
</dbReference>
<dbReference type="PANTHER" id="PTHR42791">
    <property type="entry name" value="GNAT FAMILY ACETYLTRANSFERASE"/>
    <property type="match status" value="1"/>
</dbReference>
<protein>
    <submittedName>
        <fullName evidence="2">GCN5-like N-acetyltransferase</fullName>
    </submittedName>
</protein>
<dbReference type="EMBL" id="AP022593">
    <property type="protein sequence ID" value="BBY52549.1"/>
    <property type="molecule type" value="Genomic_DNA"/>
</dbReference>
<dbReference type="AlphaFoldDB" id="A0A7I7S8A5"/>
<reference evidence="2 3" key="1">
    <citation type="journal article" date="2019" name="Emerg. Microbes Infect.">
        <title>Comprehensive subspecies identification of 175 nontuberculous mycobacteria species based on 7547 genomic profiles.</title>
        <authorList>
            <person name="Matsumoto Y."/>
            <person name="Kinjo T."/>
            <person name="Motooka D."/>
            <person name="Nabeya D."/>
            <person name="Jung N."/>
            <person name="Uechi K."/>
            <person name="Horii T."/>
            <person name="Iida T."/>
            <person name="Fujita J."/>
            <person name="Nakamura S."/>
        </authorList>
    </citation>
    <scope>NUCLEOTIDE SEQUENCE [LARGE SCALE GENOMIC DNA]</scope>
    <source>
        <strain evidence="2 3">JCM 18538</strain>
    </source>
</reference>
<dbReference type="InterPro" id="IPR016181">
    <property type="entry name" value="Acyl_CoA_acyltransferase"/>
</dbReference>
<dbReference type="PANTHER" id="PTHR42791:SF1">
    <property type="entry name" value="N-ACETYLTRANSFERASE DOMAIN-CONTAINING PROTEIN"/>
    <property type="match status" value="1"/>
</dbReference>
<gene>
    <name evidence="2" type="ORF">MARA_60170</name>
</gene>
<organism evidence="2 3">
    <name type="scientific">Mycolicibacterium arabiense</name>
    <dbReference type="NCBI Taxonomy" id="1286181"/>
    <lineage>
        <taxon>Bacteria</taxon>
        <taxon>Bacillati</taxon>
        <taxon>Actinomycetota</taxon>
        <taxon>Actinomycetes</taxon>
        <taxon>Mycobacteriales</taxon>
        <taxon>Mycobacteriaceae</taxon>
        <taxon>Mycolicibacterium</taxon>
    </lineage>
</organism>
<feature type="domain" description="N-acetyltransferase" evidence="1">
    <location>
        <begin position="6"/>
        <end position="203"/>
    </location>
</feature>
<dbReference type="KEGG" id="marz:MARA_60170"/>
<dbReference type="InterPro" id="IPR000182">
    <property type="entry name" value="GNAT_dom"/>
</dbReference>
<dbReference type="Pfam" id="PF13673">
    <property type="entry name" value="Acetyltransf_10"/>
    <property type="match status" value="1"/>
</dbReference>
<evidence type="ECO:0000313" key="2">
    <source>
        <dbReference type="EMBL" id="BBY52549.1"/>
    </source>
</evidence>
<sequence>MYVIEPHVRPASRADVPALSKTLGKAFYDDPVMQWMLPNANARRRKLHRLFAALTKHHHLSRGGVEVASDGFGVGGAALWDPPGQWRQTRLEQLRAMPGLLLAFGPSMSRGMAAEELMMKAHPEEPHWYLAVIGSDPAVRGKGYGNALMRSRLDRCDAEYAPAYLESSNPDNVPYYQRFGFEVTGEITLPDGPTLVPMWRQPR</sequence>
<accession>A0A7I7S8A5</accession>
<evidence type="ECO:0000259" key="1">
    <source>
        <dbReference type="PROSITE" id="PS51186"/>
    </source>
</evidence>
<dbReference type="Proteomes" id="UP000467428">
    <property type="component" value="Chromosome"/>
</dbReference>
<dbReference type="GO" id="GO:0016747">
    <property type="term" value="F:acyltransferase activity, transferring groups other than amino-acyl groups"/>
    <property type="evidence" value="ECO:0007669"/>
    <property type="project" value="InterPro"/>
</dbReference>
<dbReference type="PROSITE" id="PS51186">
    <property type="entry name" value="GNAT"/>
    <property type="match status" value="1"/>
</dbReference>
<dbReference type="InterPro" id="IPR052523">
    <property type="entry name" value="Trichothecene_AcTrans"/>
</dbReference>
<keyword evidence="3" id="KW-1185">Reference proteome</keyword>
<geneLocation type="plasmid" evidence="3">
    <name>pjcm18538 dna</name>
</geneLocation>
<proteinExistence type="predicted"/>
<dbReference type="CDD" id="cd04301">
    <property type="entry name" value="NAT_SF"/>
    <property type="match status" value="1"/>
</dbReference>
<keyword evidence="2" id="KW-0808">Transferase</keyword>
<evidence type="ECO:0000313" key="3">
    <source>
        <dbReference type="Proteomes" id="UP000467428"/>
    </source>
</evidence>
<name>A0A7I7S8A5_9MYCO</name>